<accession>A0ABR8DFH0</accession>
<dbReference type="RefSeq" id="WP_190479076.1">
    <property type="nucleotide sequence ID" value="NZ_JACJSG010000062.1"/>
</dbReference>
<sequence>MKSIRPLRVALTVGIGVVLILAVATAYRQWQATTQGWCVRSTPNGKQQVLYGNDCRG</sequence>
<evidence type="ECO:0000313" key="2">
    <source>
        <dbReference type="Proteomes" id="UP000661112"/>
    </source>
</evidence>
<comment type="caution">
    <text evidence="1">The sequence shown here is derived from an EMBL/GenBank/DDBJ whole genome shotgun (WGS) entry which is preliminary data.</text>
</comment>
<proteinExistence type="predicted"/>
<reference evidence="1 2" key="1">
    <citation type="journal article" date="2020" name="ISME J.">
        <title>Comparative genomics reveals insights into cyanobacterial evolution and habitat adaptation.</title>
        <authorList>
            <person name="Chen M.Y."/>
            <person name="Teng W.K."/>
            <person name="Zhao L."/>
            <person name="Hu C.X."/>
            <person name="Zhou Y.K."/>
            <person name="Han B.P."/>
            <person name="Song L.R."/>
            <person name="Shu W.S."/>
        </authorList>
    </citation>
    <scope>NUCLEOTIDE SEQUENCE [LARGE SCALE GENOMIC DNA]</scope>
    <source>
        <strain evidence="1 2">FACHB-119</strain>
    </source>
</reference>
<protein>
    <submittedName>
        <fullName evidence="1">Uncharacterized protein</fullName>
    </submittedName>
</protein>
<evidence type="ECO:0000313" key="1">
    <source>
        <dbReference type="EMBL" id="MBD2504861.1"/>
    </source>
</evidence>
<dbReference type="Proteomes" id="UP000661112">
    <property type="component" value="Unassembled WGS sequence"/>
</dbReference>
<keyword evidence="2" id="KW-1185">Reference proteome</keyword>
<organism evidence="1 2">
    <name type="scientific">Anabaena azotica FACHB-119</name>
    <dbReference type="NCBI Taxonomy" id="947527"/>
    <lineage>
        <taxon>Bacteria</taxon>
        <taxon>Bacillati</taxon>
        <taxon>Cyanobacteriota</taxon>
        <taxon>Cyanophyceae</taxon>
        <taxon>Nostocales</taxon>
        <taxon>Nostocaceae</taxon>
        <taxon>Anabaena</taxon>
        <taxon>Anabaena azotica</taxon>
    </lineage>
</organism>
<gene>
    <name evidence="1" type="ORF">H6G83_30395</name>
</gene>
<name>A0ABR8DFH0_9NOST</name>
<dbReference type="EMBL" id="JACJSG010000062">
    <property type="protein sequence ID" value="MBD2504861.1"/>
    <property type="molecule type" value="Genomic_DNA"/>
</dbReference>